<accession>A0A7D4TE59</accession>
<dbReference type="InterPro" id="IPR005158">
    <property type="entry name" value="BTAD"/>
</dbReference>
<evidence type="ECO:0000313" key="3">
    <source>
        <dbReference type="Proteomes" id="UP000502498"/>
    </source>
</evidence>
<dbReference type="Gene3D" id="1.25.40.10">
    <property type="entry name" value="Tetratricopeptide repeat domain"/>
    <property type="match status" value="3"/>
</dbReference>
<evidence type="ECO:0000259" key="1">
    <source>
        <dbReference type="SMART" id="SM01043"/>
    </source>
</evidence>
<evidence type="ECO:0000313" key="2">
    <source>
        <dbReference type="EMBL" id="QKJ18720.1"/>
    </source>
</evidence>
<name>A0A7D4TE59_9MICO</name>
<dbReference type="Gene3D" id="1.10.10.10">
    <property type="entry name" value="Winged helix-like DNA-binding domain superfamily/Winged helix DNA-binding domain"/>
    <property type="match status" value="1"/>
</dbReference>
<gene>
    <name evidence="2" type="ORF">HQM25_04510</name>
</gene>
<dbReference type="SUPFAM" id="SSF48452">
    <property type="entry name" value="TPR-like"/>
    <property type="match status" value="3"/>
</dbReference>
<organism evidence="2 3">
    <name type="scientific">Microbacterium hominis</name>
    <dbReference type="NCBI Taxonomy" id="162426"/>
    <lineage>
        <taxon>Bacteria</taxon>
        <taxon>Bacillati</taxon>
        <taxon>Actinomycetota</taxon>
        <taxon>Actinomycetes</taxon>
        <taxon>Micrococcales</taxon>
        <taxon>Microbacteriaceae</taxon>
        <taxon>Microbacterium</taxon>
    </lineage>
</organism>
<dbReference type="EMBL" id="CP054038">
    <property type="protein sequence ID" value="QKJ18720.1"/>
    <property type="molecule type" value="Genomic_DNA"/>
</dbReference>
<reference evidence="2 3" key="1">
    <citation type="submission" date="2020-05" db="EMBL/GenBank/DDBJ databases">
        <title>Strain PA2F3 complete genome.</title>
        <authorList>
            <person name="Kim Y.-S."/>
            <person name="Kim S.-J."/>
            <person name="Jung H.-k."/>
            <person name="Kim S.-E."/>
            <person name="Kim K.-H."/>
        </authorList>
    </citation>
    <scope>NUCLEOTIDE SEQUENCE [LARGE SCALE GENOMIC DNA]</scope>
    <source>
        <strain evidence="2 3">PA2F3</strain>
    </source>
</reference>
<dbReference type="InterPro" id="IPR036388">
    <property type="entry name" value="WH-like_DNA-bd_sf"/>
</dbReference>
<protein>
    <recommendedName>
        <fullName evidence="1">Bacterial transcriptional activator domain-containing protein</fullName>
    </recommendedName>
</protein>
<dbReference type="AlphaFoldDB" id="A0A7D4TE59"/>
<dbReference type="Proteomes" id="UP000502498">
    <property type="component" value="Chromosome"/>
</dbReference>
<dbReference type="RefSeq" id="WP_172989161.1">
    <property type="nucleotide sequence ID" value="NZ_CP054038.1"/>
</dbReference>
<sequence length="571" mass="60888">MLRIQLIGRPGADRDGKRVAGPRGHKSWALLGRLARSADAVPRQVLVEELFAEADDPQAALRWTLAELRRSLGEPQAVSGNPVILGLDDAWIDARHISPDTVARGIPLGGFLDGVEVRGSPGFESWLLVERSRIDGEVSEALRQAALQSISARRFDAAADLGRAMVARTPLNEGAHVVLVKALATAGERDAALQQVRASEALFLAETGAAPSRAIRDAARAPATRPALGIPARATAISLQRAGLAAVSAGAADAGIESLRAAAEAAESTGDAALEGRCLTELGTALVHSVRGYDDEGAVVLRRAADQSHRAGDRATEATALAELAYLDLLAGRRASAVSSLRAARALHHDDPELTARLAGFEGMNLNDEGSLEEASARFHEAVALAQAAQAPAREAWILGVGARTQYLRGDYDAAEEWGRRSCELAAVHWTAFVPWPEAWRAHVRLARGDDPDQVREQLSGTFAMACQIGDPCWESISAKALAETYEVEGDHDRALDWLDRAMAQFRRKNDTYVWVAIEILATQARVALAAGDLERADRAARQAVADAATHGMDELLGRALRTLTDVGAAR</sequence>
<dbReference type="Pfam" id="PF03704">
    <property type="entry name" value="BTAD"/>
    <property type="match status" value="1"/>
</dbReference>
<feature type="domain" description="Bacterial transcriptional activator" evidence="1">
    <location>
        <begin position="92"/>
        <end position="223"/>
    </location>
</feature>
<dbReference type="SMART" id="SM01043">
    <property type="entry name" value="BTAD"/>
    <property type="match status" value="1"/>
</dbReference>
<dbReference type="InterPro" id="IPR011990">
    <property type="entry name" value="TPR-like_helical_dom_sf"/>
</dbReference>
<proteinExistence type="predicted"/>